<accession>S3LB27</accession>
<name>S3LB27_9SPIR</name>
<dbReference type="EMBL" id="ATFC01000008">
    <property type="protein sequence ID" value="EPF46915.1"/>
    <property type="molecule type" value="Genomic_DNA"/>
</dbReference>
<dbReference type="Proteomes" id="UP000014605">
    <property type="component" value="Unassembled WGS sequence"/>
</dbReference>
<gene>
    <name evidence="1" type="ORF">HMPREF1222_01496</name>
</gene>
<comment type="caution">
    <text evidence="1">The sequence shown here is derived from an EMBL/GenBank/DDBJ whole genome shotgun (WGS) entry which is preliminary data.</text>
</comment>
<evidence type="ECO:0000313" key="2">
    <source>
        <dbReference type="Proteomes" id="UP000014605"/>
    </source>
</evidence>
<proteinExistence type="predicted"/>
<dbReference type="HOGENOM" id="CLU_2169955_0_0_12"/>
<protein>
    <submittedName>
        <fullName evidence="1">Uncharacterized protein</fullName>
    </submittedName>
</protein>
<keyword evidence="2" id="KW-1185">Reference proteome</keyword>
<dbReference type="GeneID" id="301461652"/>
<sequence>MTKVEIQSVQYEKSDTIEIQGTSADIKYYLRNGYFIKEERNGYWVLNKSSRVLAEIIINNKPVLQNIKHEILNYYNRDRISQNLVQKFANDLEAGVVSLYSDSNGGFAIS</sequence>
<dbReference type="AlphaFoldDB" id="S3LB27"/>
<organism evidence="1 2">
    <name type="scientific">Treponema vincentii F0403</name>
    <dbReference type="NCBI Taxonomy" id="1125702"/>
    <lineage>
        <taxon>Bacteria</taxon>
        <taxon>Pseudomonadati</taxon>
        <taxon>Spirochaetota</taxon>
        <taxon>Spirochaetia</taxon>
        <taxon>Spirochaetales</taxon>
        <taxon>Treponemataceae</taxon>
        <taxon>Treponema</taxon>
    </lineage>
</organism>
<evidence type="ECO:0000313" key="1">
    <source>
        <dbReference type="EMBL" id="EPF46915.1"/>
    </source>
</evidence>
<reference evidence="1 2" key="1">
    <citation type="submission" date="2013-04" db="EMBL/GenBank/DDBJ databases">
        <title>The Genome Sequence of Treponema vincentii F0403.</title>
        <authorList>
            <consortium name="The Broad Institute Genomics Platform"/>
            <person name="Earl A."/>
            <person name="Ward D."/>
            <person name="Feldgarden M."/>
            <person name="Gevers D."/>
            <person name="Leonetti C."/>
            <person name="Izard J."/>
            <person name="Walker B."/>
            <person name="Young S."/>
            <person name="Zeng Q."/>
            <person name="Gargeya S."/>
            <person name="Fitzgerald M."/>
            <person name="Haas B."/>
            <person name="Abouelleil A."/>
            <person name="Allen A.W."/>
            <person name="Alvarado L."/>
            <person name="Arachchi H.M."/>
            <person name="Berlin A.M."/>
            <person name="Chapman S.B."/>
            <person name="Gainer-Dewar J."/>
            <person name="Goldberg J."/>
            <person name="Griggs A."/>
            <person name="Gujja S."/>
            <person name="Hansen M."/>
            <person name="Howarth C."/>
            <person name="Imamovic A."/>
            <person name="Ireland A."/>
            <person name="Larimer J."/>
            <person name="McCowan C."/>
            <person name="Murphy C."/>
            <person name="Pearson M."/>
            <person name="Poon T.W."/>
            <person name="Priest M."/>
            <person name="Roberts A."/>
            <person name="Saif S."/>
            <person name="Shea T."/>
            <person name="Sisk P."/>
            <person name="Sykes S."/>
            <person name="Wortman J."/>
            <person name="Nusbaum C."/>
            <person name="Birren B."/>
        </authorList>
    </citation>
    <scope>NUCLEOTIDE SEQUENCE [LARGE SCALE GENOMIC DNA]</scope>
    <source>
        <strain evidence="1 2">F0403</strain>
    </source>
</reference>
<dbReference type="RefSeq" id="WP_016518884.1">
    <property type="nucleotide sequence ID" value="NZ_KE332512.1"/>
</dbReference>